<gene>
    <name evidence="10" type="ORF">DB31_6347</name>
</gene>
<feature type="transmembrane region" description="Helical" evidence="9">
    <location>
        <begin position="6"/>
        <end position="25"/>
    </location>
</feature>
<keyword evidence="4 8" id="KW-1003">Cell membrane</keyword>
<evidence type="ECO:0000256" key="6">
    <source>
        <dbReference type="ARBA" id="ARBA00022989"/>
    </source>
</evidence>
<dbReference type="EMBL" id="JMCB01000004">
    <property type="protein sequence ID" value="KFE69372.1"/>
    <property type="molecule type" value="Genomic_DNA"/>
</dbReference>
<feature type="transmembrane region" description="Helical" evidence="9">
    <location>
        <begin position="37"/>
        <end position="58"/>
    </location>
</feature>
<dbReference type="PIRSF" id="PIRSF028784">
    <property type="entry name" value="MrpF"/>
    <property type="match status" value="1"/>
</dbReference>
<dbReference type="PANTHER" id="PTHR34702">
    <property type="entry name" value="NA(+)/H(+) ANTIPORTER SUBUNIT F1"/>
    <property type="match status" value="1"/>
</dbReference>
<dbReference type="OrthoDB" id="9800226at2"/>
<accession>A0A085WNV9</accession>
<evidence type="ECO:0000256" key="3">
    <source>
        <dbReference type="ARBA" id="ARBA00022448"/>
    </source>
</evidence>
<dbReference type="Proteomes" id="UP000028725">
    <property type="component" value="Unassembled WGS sequence"/>
</dbReference>
<feature type="transmembrane region" description="Helical" evidence="9">
    <location>
        <begin position="64"/>
        <end position="86"/>
    </location>
</feature>
<evidence type="ECO:0000256" key="2">
    <source>
        <dbReference type="ARBA" id="ARBA00009212"/>
    </source>
</evidence>
<dbReference type="InterPro" id="IPR007208">
    <property type="entry name" value="MrpF/PhaF-like"/>
</dbReference>
<evidence type="ECO:0000313" key="10">
    <source>
        <dbReference type="EMBL" id="KFE69372.1"/>
    </source>
</evidence>
<dbReference type="AlphaFoldDB" id="A0A085WNV9"/>
<dbReference type="RefSeq" id="WP_044186550.1">
    <property type="nucleotide sequence ID" value="NZ_JMCB01000004.1"/>
</dbReference>
<protein>
    <submittedName>
        <fullName evidence="10">Na(+) H(+) antiporter subunit F</fullName>
    </submittedName>
</protein>
<evidence type="ECO:0000256" key="1">
    <source>
        <dbReference type="ARBA" id="ARBA00004651"/>
    </source>
</evidence>
<evidence type="ECO:0000256" key="9">
    <source>
        <dbReference type="SAM" id="Phobius"/>
    </source>
</evidence>
<reference evidence="10 11" key="1">
    <citation type="submission" date="2014-04" db="EMBL/GenBank/DDBJ databases">
        <title>Genome assembly of Hyalangium minutum DSM 14724.</title>
        <authorList>
            <person name="Sharma G."/>
            <person name="Subramanian S."/>
        </authorList>
    </citation>
    <scope>NUCLEOTIDE SEQUENCE [LARGE SCALE GENOMIC DNA]</scope>
    <source>
        <strain evidence="10 11">DSM 14724</strain>
    </source>
</reference>
<dbReference type="GO" id="GO:0005886">
    <property type="term" value="C:plasma membrane"/>
    <property type="evidence" value="ECO:0007669"/>
    <property type="project" value="UniProtKB-SubCell"/>
</dbReference>
<evidence type="ECO:0000256" key="7">
    <source>
        <dbReference type="ARBA" id="ARBA00023136"/>
    </source>
</evidence>
<organism evidence="10 11">
    <name type="scientific">Hyalangium minutum</name>
    <dbReference type="NCBI Taxonomy" id="394096"/>
    <lineage>
        <taxon>Bacteria</taxon>
        <taxon>Pseudomonadati</taxon>
        <taxon>Myxococcota</taxon>
        <taxon>Myxococcia</taxon>
        <taxon>Myxococcales</taxon>
        <taxon>Cystobacterineae</taxon>
        <taxon>Archangiaceae</taxon>
        <taxon>Hyalangium</taxon>
    </lineage>
</organism>
<evidence type="ECO:0000313" key="11">
    <source>
        <dbReference type="Proteomes" id="UP000028725"/>
    </source>
</evidence>
<sequence>MSPLLSWALAFALGCLALAMMLALARMILGPRAEDRVLAFDCLYLNVMLVILALGLIYRSSSYFEAALLIALFGFVGSTAMSKFLLRGEIIE</sequence>
<evidence type="ECO:0000256" key="8">
    <source>
        <dbReference type="PIRNR" id="PIRNR028784"/>
    </source>
</evidence>
<name>A0A085WNV9_9BACT</name>
<evidence type="ECO:0000256" key="4">
    <source>
        <dbReference type="ARBA" id="ARBA00022475"/>
    </source>
</evidence>
<dbReference type="GO" id="GO:0015385">
    <property type="term" value="F:sodium:proton antiporter activity"/>
    <property type="evidence" value="ECO:0007669"/>
    <property type="project" value="TreeGrafter"/>
</dbReference>
<dbReference type="PATRIC" id="fig|394096.3.peg.2446"/>
<dbReference type="Pfam" id="PF04066">
    <property type="entry name" value="MrpF_PhaF"/>
    <property type="match status" value="1"/>
</dbReference>
<keyword evidence="3 8" id="KW-0813">Transport</keyword>
<comment type="subcellular location">
    <subcellularLocation>
        <location evidence="1 8">Cell membrane</location>
        <topology evidence="1 8">Multi-pass membrane protein</topology>
    </subcellularLocation>
</comment>
<comment type="similarity">
    <text evidence="2 8">Belongs to the CPA3 antiporters (TC 2.A.63) subunit F family.</text>
</comment>
<keyword evidence="5 9" id="KW-0812">Transmembrane</keyword>
<keyword evidence="6 9" id="KW-1133">Transmembrane helix</keyword>
<dbReference type="PANTHER" id="PTHR34702:SF1">
    <property type="entry name" value="NA(+)_H(+) ANTIPORTER SUBUNIT F"/>
    <property type="match status" value="1"/>
</dbReference>
<evidence type="ECO:0000256" key="5">
    <source>
        <dbReference type="ARBA" id="ARBA00022692"/>
    </source>
</evidence>
<keyword evidence="11" id="KW-1185">Reference proteome</keyword>
<dbReference type="NCBIfam" id="NF004812">
    <property type="entry name" value="PRK06161.1"/>
    <property type="match status" value="1"/>
</dbReference>
<keyword evidence="8" id="KW-0050">Antiport</keyword>
<keyword evidence="8" id="KW-0406">Ion transport</keyword>
<dbReference type="STRING" id="394096.DB31_6347"/>
<proteinExistence type="inferred from homology"/>
<keyword evidence="7 8" id="KW-0472">Membrane</keyword>
<comment type="caution">
    <text evidence="10">The sequence shown here is derived from an EMBL/GenBank/DDBJ whole genome shotgun (WGS) entry which is preliminary data.</text>
</comment>